<dbReference type="KEGG" id="lpav:PLANPX_5032"/>
<proteinExistence type="predicted"/>
<organism evidence="1 2">
    <name type="scientific">Lacipirellula parvula</name>
    <dbReference type="NCBI Taxonomy" id="2650471"/>
    <lineage>
        <taxon>Bacteria</taxon>
        <taxon>Pseudomonadati</taxon>
        <taxon>Planctomycetota</taxon>
        <taxon>Planctomycetia</taxon>
        <taxon>Pirellulales</taxon>
        <taxon>Lacipirellulaceae</taxon>
        <taxon>Lacipirellula</taxon>
    </lineage>
</organism>
<reference evidence="2" key="1">
    <citation type="submission" date="2019-10" db="EMBL/GenBank/DDBJ databases">
        <title>Lacipirellula parvula gen. nov., sp. nov., representing a lineage of planctomycetes widespread in freshwater anoxic habitats, and description of the family Lacipirellulaceae.</title>
        <authorList>
            <person name="Dedysh S.N."/>
            <person name="Kulichevskaya I.S."/>
            <person name="Beletsky A.V."/>
            <person name="Rakitin A.L."/>
            <person name="Mardanov A.V."/>
            <person name="Ivanova A.A."/>
            <person name="Saltykova V.X."/>
            <person name="Rijpstra W.I.C."/>
            <person name="Sinninghe Damste J.S."/>
            <person name="Ravin N.V."/>
        </authorList>
    </citation>
    <scope>NUCLEOTIDE SEQUENCE [LARGE SCALE GENOMIC DNA]</scope>
    <source>
        <strain evidence="2">PX69</strain>
    </source>
</reference>
<dbReference type="EMBL" id="AP021861">
    <property type="protein sequence ID" value="BBO35420.1"/>
    <property type="molecule type" value="Genomic_DNA"/>
</dbReference>
<sequence length="125" mass="14670">MPLTEVLLYQELDGTIPVLDWLAELQKSNRAAFNKCLYLIDLLEQFGSELRRPRADMLRDGVYELQTEVRNVNYRLLYGFVGKDVALLSHGLIKEKNVPAREIELAIERLERFRNDPDRHRATRE</sequence>
<dbReference type="InterPro" id="IPR009241">
    <property type="entry name" value="HigB-like"/>
</dbReference>
<dbReference type="Proteomes" id="UP000326837">
    <property type="component" value="Chromosome"/>
</dbReference>
<dbReference type="Pfam" id="PF05973">
    <property type="entry name" value="Gp49"/>
    <property type="match status" value="1"/>
</dbReference>
<name>A0A5K7XF40_9BACT</name>
<evidence type="ECO:0000313" key="1">
    <source>
        <dbReference type="EMBL" id="BBO35420.1"/>
    </source>
</evidence>
<accession>A0A5K7XF40</accession>
<dbReference type="AlphaFoldDB" id="A0A5K7XF40"/>
<keyword evidence="2" id="KW-1185">Reference proteome</keyword>
<protein>
    <recommendedName>
        <fullName evidence="3">Type II toxin-antitoxin system RelE/ParE family toxin</fullName>
    </recommendedName>
</protein>
<evidence type="ECO:0000313" key="2">
    <source>
        <dbReference type="Proteomes" id="UP000326837"/>
    </source>
</evidence>
<dbReference type="RefSeq" id="WP_152100807.1">
    <property type="nucleotide sequence ID" value="NZ_AP021861.1"/>
</dbReference>
<gene>
    <name evidence="1" type="ORF">PLANPX_5032</name>
</gene>
<evidence type="ECO:0008006" key="3">
    <source>
        <dbReference type="Google" id="ProtNLM"/>
    </source>
</evidence>